<evidence type="ECO:0000256" key="5">
    <source>
        <dbReference type="ARBA" id="ARBA00023277"/>
    </source>
</evidence>
<keyword evidence="3" id="KW-0378">Hydrolase</keyword>
<evidence type="ECO:0000256" key="4">
    <source>
        <dbReference type="ARBA" id="ARBA00022842"/>
    </source>
</evidence>
<protein>
    <recommendedName>
        <fullName evidence="8">YdjC-like protein</fullName>
    </recommendedName>
</protein>
<sequence length="295" mass="33771">MNVAQKLGFPENTKLLIVHADDAGLSHSENMATMQSLKKGIVNSYSIMAPCPWFYEMAVFARNNPQFDSGIHLTLTCEWENYKFGPVVPVAEVPSLVDENGHFFKKREQLEKNAVPCEIEKELEAQIEKLLKFGLTPSHIDSHMYSVASTPELFRIYRDLGVKYDLPVLINGQLMKMVGLNPELNIENGDFLVDNVFVGEYKYFENGKLADYYSSVLENLASGINLILIHPAFDNQEMKGITINHPNFGSEWRQIDFDFFIDQKKKFILEQNNVELITWKDIKRCIADGKDEYSN</sequence>
<evidence type="ECO:0000313" key="7">
    <source>
        <dbReference type="Proteomes" id="UP000193804"/>
    </source>
</evidence>
<reference evidence="7" key="1">
    <citation type="submission" date="2017-04" db="EMBL/GenBank/DDBJ databases">
        <authorList>
            <person name="Varghese N."/>
            <person name="Submissions S."/>
        </authorList>
    </citation>
    <scope>NUCLEOTIDE SEQUENCE [LARGE SCALE GENOMIC DNA]</scope>
    <source>
        <strain evidence="7">DSM 4125</strain>
    </source>
</reference>
<dbReference type="OrthoDB" id="9774177at2"/>
<evidence type="ECO:0000313" key="6">
    <source>
        <dbReference type="EMBL" id="SMG48486.1"/>
    </source>
</evidence>
<keyword evidence="7" id="KW-1185">Reference proteome</keyword>
<dbReference type="GO" id="GO:0005975">
    <property type="term" value="P:carbohydrate metabolic process"/>
    <property type="evidence" value="ECO:0007669"/>
    <property type="project" value="InterPro"/>
</dbReference>
<dbReference type="PANTHER" id="PTHR31609:SF1">
    <property type="entry name" value="CARBOHYDRATE DEACETYLASE"/>
    <property type="match status" value="1"/>
</dbReference>
<accession>A0A1X7L3Q0</accession>
<dbReference type="PANTHER" id="PTHR31609">
    <property type="entry name" value="YDJC DEACETYLASE FAMILY MEMBER"/>
    <property type="match status" value="1"/>
</dbReference>
<evidence type="ECO:0000256" key="2">
    <source>
        <dbReference type="ARBA" id="ARBA00022723"/>
    </source>
</evidence>
<dbReference type="GO" id="GO:0046872">
    <property type="term" value="F:metal ion binding"/>
    <property type="evidence" value="ECO:0007669"/>
    <property type="project" value="UniProtKB-KW"/>
</dbReference>
<dbReference type="SUPFAM" id="SSF88713">
    <property type="entry name" value="Glycoside hydrolase/deacetylase"/>
    <property type="match status" value="1"/>
</dbReference>
<proteinExistence type="predicted"/>
<dbReference type="EMBL" id="FXAW01000008">
    <property type="protein sequence ID" value="SMG48486.1"/>
    <property type="molecule type" value="Genomic_DNA"/>
</dbReference>
<dbReference type="CDD" id="cd10802">
    <property type="entry name" value="YdjC_TTHB029_like"/>
    <property type="match status" value="1"/>
</dbReference>
<evidence type="ECO:0000256" key="1">
    <source>
        <dbReference type="ARBA" id="ARBA00001946"/>
    </source>
</evidence>
<gene>
    <name evidence="6" type="ORF">SAMN05661096_03481</name>
</gene>
<keyword evidence="2" id="KW-0479">Metal-binding</keyword>
<evidence type="ECO:0000256" key="3">
    <source>
        <dbReference type="ARBA" id="ARBA00022801"/>
    </source>
</evidence>
<dbReference type="RefSeq" id="WP_085518615.1">
    <property type="nucleotide sequence ID" value="NZ_FXAW01000008.1"/>
</dbReference>
<dbReference type="GO" id="GO:0016787">
    <property type="term" value="F:hydrolase activity"/>
    <property type="evidence" value="ECO:0007669"/>
    <property type="project" value="UniProtKB-KW"/>
</dbReference>
<dbReference type="InterPro" id="IPR006879">
    <property type="entry name" value="YdjC-like"/>
</dbReference>
<dbReference type="STRING" id="1028.SAMN05661096_03481"/>
<name>A0A1X7L3Q0_9BACT</name>
<dbReference type="Pfam" id="PF04794">
    <property type="entry name" value="YdjC"/>
    <property type="match status" value="1"/>
</dbReference>
<organism evidence="6 7">
    <name type="scientific">Marivirga sericea</name>
    <dbReference type="NCBI Taxonomy" id="1028"/>
    <lineage>
        <taxon>Bacteria</taxon>
        <taxon>Pseudomonadati</taxon>
        <taxon>Bacteroidota</taxon>
        <taxon>Cytophagia</taxon>
        <taxon>Cytophagales</taxon>
        <taxon>Marivirgaceae</taxon>
        <taxon>Marivirga</taxon>
    </lineage>
</organism>
<dbReference type="Proteomes" id="UP000193804">
    <property type="component" value="Unassembled WGS sequence"/>
</dbReference>
<evidence type="ECO:0008006" key="8">
    <source>
        <dbReference type="Google" id="ProtNLM"/>
    </source>
</evidence>
<keyword evidence="4" id="KW-0460">Magnesium</keyword>
<comment type="cofactor">
    <cofactor evidence="1">
        <name>Mg(2+)</name>
        <dbReference type="ChEBI" id="CHEBI:18420"/>
    </cofactor>
</comment>
<dbReference type="Gene3D" id="3.20.20.370">
    <property type="entry name" value="Glycoside hydrolase/deacetylase"/>
    <property type="match status" value="1"/>
</dbReference>
<dbReference type="InterPro" id="IPR011330">
    <property type="entry name" value="Glyco_hydro/deAcase_b/a-brl"/>
</dbReference>
<keyword evidence="5" id="KW-0119">Carbohydrate metabolism</keyword>
<dbReference type="GO" id="GO:0019213">
    <property type="term" value="F:deacetylase activity"/>
    <property type="evidence" value="ECO:0007669"/>
    <property type="project" value="TreeGrafter"/>
</dbReference>
<dbReference type="AlphaFoldDB" id="A0A1X7L3Q0"/>